<feature type="compositionally biased region" description="Basic and acidic residues" evidence="1">
    <location>
        <begin position="256"/>
        <end position="266"/>
    </location>
</feature>
<evidence type="ECO:0000313" key="3">
    <source>
        <dbReference type="Proteomes" id="UP000815677"/>
    </source>
</evidence>
<evidence type="ECO:0000313" key="2">
    <source>
        <dbReference type="EMBL" id="GAT56319.1"/>
    </source>
</evidence>
<keyword evidence="3" id="KW-1185">Reference proteome</keyword>
<feature type="region of interest" description="Disordered" evidence="1">
    <location>
        <begin position="256"/>
        <end position="277"/>
    </location>
</feature>
<protein>
    <submittedName>
        <fullName evidence="2">Uncharacterized protein</fullName>
    </submittedName>
</protein>
<sequence>MSRLVRGRPPARLIHSSTPHRVDPQPGNESLDFLYGSSTQSRRRPPGHKYKLSDPTFSARRPPKRSPAKQAGDVIYAYDKKPKASVVALHHLPPFLRLSDLHRIALHAGAPARDILGIKLHYRGGNTSRDPLLTGEIHFREAEQMTAFLNTPLVLRIQANPRRVFPVSAIEAHLRQRQVLDDAQANTPAPEDAERQGPPHASTEPTSYEFVAVRVEGAKTLRFIDQRTGVRSRWLSLHVYGSGFVRFTPQMVAGWEKRPEQPAREPQEEEENSNPTKRYAKALKDALAREQQLEEQLSLAGKEALDAALKNAHVVAEAQIRADCGEHGTIEGIWLRGVPVVRDGNVFYDLHAQVAFANFADAELAFRLLPLQHGRIYGHGRMQLGAEPWPEALGQPRPESVEVLGASAVDGPREGWARQITGLLLDSRAALKSRKERDEQRDQAAGTWGKETLQEIRQRLKLR</sequence>
<dbReference type="EMBL" id="DF849259">
    <property type="protein sequence ID" value="GAT56319.1"/>
    <property type="molecule type" value="Genomic_DNA"/>
</dbReference>
<feature type="region of interest" description="Disordered" evidence="1">
    <location>
        <begin position="1"/>
        <end position="71"/>
    </location>
</feature>
<dbReference type="Proteomes" id="UP000815677">
    <property type="component" value="Unassembled WGS sequence"/>
</dbReference>
<feature type="region of interest" description="Disordered" evidence="1">
    <location>
        <begin position="185"/>
        <end position="207"/>
    </location>
</feature>
<feature type="compositionally biased region" description="Basic residues" evidence="1">
    <location>
        <begin position="41"/>
        <end position="50"/>
    </location>
</feature>
<gene>
    <name evidence="2" type="ORF">MCHLO_12979</name>
</gene>
<proteinExistence type="predicted"/>
<accession>A0ABQ0LZZ7</accession>
<name>A0ABQ0LZZ7_MYCCL</name>
<evidence type="ECO:0000256" key="1">
    <source>
        <dbReference type="SAM" id="MobiDB-lite"/>
    </source>
</evidence>
<organism evidence="2 3">
    <name type="scientific">Mycena chlorophos</name>
    <name type="common">Agaric fungus</name>
    <name type="synonym">Agaricus chlorophos</name>
    <dbReference type="NCBI Taxonomy" id="658473"/>
    <lineage>
        <taxon>Eukaryota</taxon>
        <taxon>Fungi</taxon>
        <taxon>Dikarya</taxon>
        <taxon>Basidiomycota</taxon>
        <taxon>Agaricomycotina</taxon>
        <taxon>Agaricomycetes</taxon>
        <taxon>Agaricomycetidae</taxon>
        <taxon>Agaricales</taxon>
        <taxon>Marasmiineae</taxon>
        <taxon>Mycenaceae</taxon>
        <taxon>Mycena</taxon>
    </lineage>
</organism>
<reference evidence="2" key="1">
    <citation type="submission" date="2014-09" db="EMBL/GenBank/DDBJ databases">
        <title>Genome sequence of the luminous mushroom Mycena chlorophos for searching fungal bioluminescence genes.</title>
        <authorList>
            <person name="Tanaka Y."/>
            <person name="Kasuga D."/>
            <person name="Oba Y."/>
            <person name="Hase S."/>
            <person name="Sato K."/>
            <person name="Oba Y."/>
            <person name="Sakakibara Y."/>
        </authorList>
    </citation>
    <scope>NUCLEOTIDE SEQUENCE</scope>
</reference>